<dbReference type="KEGG" id="crie:AK829_06485"/>
<dbReference type="EMBL" id="CP012342">
    <property type="protein sequence ID" value="AKV58870.1"/>
    <property type="molecule type" value="Genomic_DNA"/>
</dbReference>
<dbReference type="AlphaFoldDB" id="A0A0K1RBR6"/>
<sequence length="103" mass="12058">MNPWDAYPELKRELDVNDADLDLDPYWLPELALRFKESGRTPKKETKAAFLSLFEDPLEWFDTDLFTITAVEEVYKVIRSFAEQDPAVEINLPTIEELFPYGE</sequence>
<dbReference type="Proteomes" id="UP000060016">
    <property type="component" value="Chromosome"/>
</dbReference>
<evidence type="ECO:0000313" key="2">
    <source>
        <dbReference type="Proteomes" id="UP000060016"/>
    </source>
</evidence>
<dbReference type="PATRIC" id="fig|156976.3.peg.1288"/>
<dbReference type="STRING" id="156976.AK829_06485"/>
<accession>A0A0K1RBR6</accession>
<gene>
    <name evidence="1" type="ORF">AK829_06485</name>
</gene>
<dbReference type="RefSeq" id="WP_052205125.1">
    <property type="nucleotide sequence ID" value="NZ_CP012342.1"/>
</dbReference>
<keyword evidence="2" id="KW-1185">Reference proteome</keyword>
<proteinExistence type="predicted"/>
<evidence type="ECO:0000313" key="1">
    <source>
        <dbReference type="EMBL" id="AKV58870.1"/>
    </source>
</evidence>
<reference evidence="1 2" key="1">
    <citation type="submission" date="2015-08" db="EMBL/GenBank/DDBJ databases">
        <authorList>
            <person name="Babu N.S."/>
            <person name="Beckwith C.J."/>
            <person name="Beseler K.G."/>
            <person name="Brison A."/>
            <person name="Carone J.V."/>
            <person name="Caskin T.P."/>
            <person name="Diamond M."/>
            <person name="Durham M.E."/>
            <person name="Foxe J.M."/>
            <person name="Go M."/>
            <person name="Henderson B.A."/>
            <person name="Jones I.B."/>
            <person name="McGettigan J.A."/>
            <person name="Micheletti S.J."/>
            <person name="Nasrallah M.E."/>
            <person name="Ortiz D."/>
            <person name="Piller C.R."/>
            <person name="Privatt S.R."/>
            <person name="Schneider S.L."/>
            <person name="Sharp S."/>
            <person name="Smith T.C."/>
            <person name="Stanton J.D."/>
            <person name="Ullery H.E."/>
            <person name="Wilson R.J."/>
            <person name="Serrano M.G."/>
            <person name="Buck G."/>
            <person name="Lee V."/>
            <person name="Wang Y."/>
            <person name="Carvalho R."/>
            <person name="Voegtly L."/>
            <person name="Shi R."/>
            <person name="Duckworth R."/>
            <person name="Johnson A."/>
            <person name="Loviza R."/>
            <person name="Walstead R."/>
            <person name="Shah Z."/>
            <person name="Kiflezghi M."/>
            <person name="Wade K."/>
            <person name="Ball S.L."/>
            <person name="Bradley K.W."/>
            <person name="Asai D.J."/>
            <person name="Bowman C.A."/>
            <person name="Russell D.A."/>
            <person name="Pope W.H."/>
            <person name="Jacobs-Sera D."/>
            <person name="Hendrix R.W."/>
            <person name="Hatfull G.F."/>
        </authorList>
    </citation>
    <scope>NUCLEOTIDE SEQUENCE [LARGE SCALE GENOMIC DNA]</scope>
    <source>
        <strain evidence="1 2">PUDD_83A45</strain>
    </source>
</reference>
<organism evidence="1 2">
    <name type="scientific">Corynebacterium riegelii</name>
    <dbReference type="NCBI Taxonomy" id="156976"/>
    <lineage>
        <taxon>Bacteria</taxon>
        <taxon>Bacillati</taxon>
        <taxon>Actinomycetota</taxon>
        <taxon>Actinomycetes</taxon>
        <taxon>Mycobacteriales</taxon>
        <taxon>Corynebacteriaceae</taxon>
        <taxon>Corynebacterium</taxon>
    </lineage>
</organism>
<name>A0A0K1RBR6_9CORY</name>
<protein>
    <submittedName>
        <fullName evidence="1">Uncharacterized protein</fullName>
    </submittedName>
</protein>